<feature type="compositionally biased region" description="Basic and acidic residues" evidence="1">
    <location>
        <begin position="248"/>
        <end position="277"/>
    </location>
</feature>
<accession>A0AAN7VNP3</accession>
<protein>
    <submittedName>
        <fullName evidence="2">Uncharacterized protein</fullName>
    </submittedName>
</protein>
<dbReference type="Proteomes" id="UP001310594">
    <property type="component" value="Unassembled WGS sequence"/>
</dbReference>
<sequence length="301" mass="32051">MAAAGFDKRTSAASSLQTPGSGGFPSEMRSPMTASPSFMKQKENDLKTPITPPSAYLDFLKSMSPAMLSPAPTGTSARFSFHGDRTSDNRSDTTEKPSISPPTSQPALSRNTSYESTASTASGSSFASASSSVASGTRRSRPESPRVTIPPSPFAKPALRSARTPRKLHIPQSPFSAGMPSASMSSYTSTPLSAAPWSASYAPPDVDTETNGKPGKVTVKQVVTRTFTYCRTPLEAVPDGSLWKRRKVEHDETISKESSEEPTVKEETPEETTKKAPEAASEPTIKAEPEPPTDSKDVKET</sequence>
<reference evidence="2" key="1">
    <citation type="submission" date="2023-08" db="EMBL/GenBank/DDBJ databases">
        <title>Black Yeasts Isolated from many extreme environments.</title>
        <authorList>
            <person name="Coleine C."/>
            <person name="Stajich J.E."/>
            <person name="Selbmann L."/>
        </authorList>
    </citation>
    <scope>NUCLEOTIDE SEQUENCE</scope>
    <source>
        <strain evidence="2">CCFEE 5810</strain>
    </source>
</reference>
<evidence type="ECO:0000256" key="1">
    <source>
        <dbReference type="SAM" id="MobiDB-lite"/>
    </source>
</evidence>
<feature type="compositionally biased region" description="Low complexity" evidence="1">
    <location>
        <begin position="116"/>
        <end position="137"/>
    </location>
</feature>
<feature type="region of interest" description="Disordered" evidence="1">
    <location>
        <begin position="1"/>
        <end position="217"/>
    </location>
</feature>
<feature type="compositionally biased region" description="Basic and acidic residues" evidence="1">
    <location>
        <begin position="1"/>
        <end position="10"/>
    </location>
</feature>
<name>A0AAN7VNP3_9PEZI</name>
<dbReference type="PANTHER" id="PTHR42053:SF1">
    <property type="match status" value="1"/>
</dbReference>
<feature type="compositionally biased region" description="Polar residues" evidence="1">
    <location>
        <begin position="105"/>
        <end position="115"/>
    </location>
</feature>
<feature type="compositionally biased region" description="Basic and acidic residues" evidence="1">
    <location>
        <begin position="81"/>
        <end position="95"/>
    </location>
</feature>
<organism evidence="2 3">
    <name type="scientific">Elasticomyces elasticus</name>
    <dbReference type="NCBI Taxonomy" id="574655"/>
    <lineage>
        <taxon>Eukaryota</taxon>
        <taxon>Fungi</taxon>
        <taxon>Dikarya</taxon>
        <taxon>Ascomycota</taxon>
        <taxon>Pezizomycotina</taxon>
        <taxon>Dothideomycetes</taxon>
        <taxon>Dothideomycetidae</taxon>
        <taxon>Mycosphaerellales</taxon>
        <taxon>Teratosphaeriaceae</taxon>
        <taxon>Elasticomyces</taxon>
    </lineage>
</organism>
<dbReference type="AlphaFoldDB" id="A0AAN7VNP3"/>
<dbReference type="EMBL" id="JAVRQU010000017">
    <property type="protein sequence ID" value="KAK5693372.1"/>
    <property type="molecule type" value="Genomic_DNA"/>
</dbReference>
<feature type="compositionally biased region" description="Low complexity" evidence="1">
    <location>
        <begin position="191"/>
        <end position="204"/>
    </location>
</feature>
<evidence type="ECO:0000313" key="3">
    <source>
        <dbReference type="Proteomes" id="UP001310594"/>
    </source>
</evidence>
<evidence type="ECO:0000313" key="2">
    <source>
        <dbReference type="EMBL" id="KAK5693372.1"/>
    </source>
</evidence>
<feature type="region of interest" description="Disordered" evidence="1">
    <location>
        <begin position="244"/>
        <end position="301"/>
    </location>
</feature>
<comment type="caution">
    <text evidence="2">The sequence shown here is derived from an EMBL/GenBank/DDBJ whole genome shotgun (WGS) entry which is preliminary data.</text>
</comment>
<feature type="compositionally biased region" description="Basic and acidic residues" evidence="1">
    <location>
        <begin position="285"/>
        <end position="301"/>
    </location>
</feature>
<gene>
    <name evidence="2" type="ORF">LTR97_009941</name>
</gene>
<proteinExistence type="predicted"/>
<dbReference type="PANTHER" id="PTHR42053">
    <property type="match status" value="1"/>
</dbReference>